<gene>
    <name evidence="2" type="ORF">GCM10007304_43660</name>
</gene>
<sequence>MSDTGEWYYDVETKQVSQGKTTGYSNRMGPYPDRDSAEHALETAAARNKAADKDDDWN</sequence>
<accession>A0A917G6D3</accession>
<evidence type="ECO:0000313" key="3">
    <source>
        <dbReference type="Proteomes" id="UP000654257"/>
    </source>
</evidence>
<evidence type="ECO:0008006" key="4">
    <source>
        <dbReference type="Google" id="ProtNLM"/>
    </source>
</evidence>
<name>A0A917G6D3_9NOCA</name>
<evidence type="ECO:0000313" key="2">
    <source>
        <dbReference type="EMBL" id="GGG25087.1"/>
    </source>
</evidence>
<feature type="compositionally biased region" description="Polar residues" evidence="1">
    <location>
        <begin position="14"/>
        <end position="25"/>
    </location>
</feature>
<dbReference type="AlphaFoldDB" id="A0A917G6D3"/>
<proteinExistence type="predicted"/>
<organism evidence="2 3">
    <name type="scientific">Rhodococcoides trifolii</name>
    <dbReference type="NCBI Taxonomy" id="908250"/>
    <lineage>
        <taxon>Bacteria</taxon>
        <taxon>Bacillati</taxon>
        <taxon>Actinomycetota</taxon>
        <taxon>Actinomycetes</taxon>
        <taxon>Mycobacteriales</taxon>
        <taxon>Nocardiaceae</taxon>
        <taxon>Rhodococcoides</taxon>
    </lineage>
</organism>
<dbReference type="EMBL" id="BMCU01000006">
    <property type="protein sequence ID" value="GGG25087.1"/>
    <property type="molecule type" value="Genomic_DNA"/>
</dbReference>
<feature type="region of interest" description="Disordered" evidence="1">
    <location>
        <begin position="1"/>
        <end position="35"/>
    </location>
</feature>
<comment type="caution">
    <text evidence="2">The sequence shown here is derived from an EMBL/GenBank/DDBJ whole genome shotgun (WGS) entry which is preliminary data.</text>
</comment>
<dbReference type="RefSeq" id="WP_188547042.1">
    <property type="nucleotide sequence ID" value="NZ_BMCU01000006.1"/>
</dbReference>
<dbReference type="Proteomes" id="UP000654257">
    <property type="component" value="Unassembled WGS sequence"/>
</dbReference>
<protein>
    <recommendedName>
        <fullName evidence="4">SPOR domain-containing protein</fullName>
    </recommendedName>
</protein>
<reference evidence="2" key="2">
    <citation type="submission" date="2020-09" db="EMBL/GenBank/DDBJ databases">
        <authorList>
            <person name="Sun Q."/>
            <person name="Sedlacek I."/>
        </authorList>
    </citation>
    <scope>NUCLEOTIDE SEQUENCE</scope>
    <source>
        <strain evidence="2">CCM 7905</strain>
    </source>
</reference>
<evidence type="ECO:0000256" key="1">
    <source>
        <dbReference type="SAM" id="MobiDB-lite"/>
    </source>
</evidence>
<keyword evidence="3" id="KW-1185">Reference proteome</keyword>
<reference evidence="2" key="1">
    <citation type="journal article" date="2014" name="Int. J. Syst. Evol. Microbiol.">
        <title>Complete genome sequence of Corynebacterium casei LMG S-19264T (=DSM 44701T), isolated from a smear-ripened cheese.</title>
        <authorList>
            <consortium name="US DOE Joint Genome Institute (JGI-PGF)"/>
            <person name="Walter F."/>
            <person name="Albersmeier A."/>
            <person name="Kalinowski J."/>
            <person name="Ruckert C."/>
        </authorList>
    </citation>
    <scope>NUCLEOTIDE SEQUENCE</scope>
    <source>
        <strain evidence="2">CCM 7905</strain>
    </source>
</reference>